<reference evidence="2" key="2">
    <citation type="submission" date="2023-05" db="EMBL/GenBank/DDBJ databases">
        <authorList>
            <consortium name="Lawrence Berkeley National Laboratory"/>
            <person name="Steindorff A."/>
            <person name="Hensen N."/>
            <person name="Bonometti L."/>
            <person name="Westerberg I."/>
            <person name="Brannstrom I.O."/>
            <person name="Guillou S."/>
            <person name="Cros-Aarteil S."/>
            <person name="Calhoun S."/>
            <person name="Haridas S."/>
            <person name="Kuo A."/>
            <person name="Mondo S."/>
            <person name="Pangilinan J."/>
            <person name="Riley R."/>
            <person name="Labutti K."/>
            <person name="Andreopoulos B."/>
            <person name="Lipzen A."/>
            <person name="Chen C."/>
            <person name="Yanf M."/>
            <person name="Daum C."/>
            <person name="Ng V."/>
            <person name="Clum A."/>
            <person name="Ohm R."/>
            <person name="Martin F."/>
            <person name="Silar P."/>
            <person name="Natvig D."/>
            <person name="Lalanne C."/>
            <person name="Gautier V."/>
            <person name="Ament-Velasquez S.L."/>
            <person name="Kruys A."/>
            <person name="Hutchinson M.I."/>
            <person name="Powell A.J."/>
            <person name="Barry K."/>
            <person name="Miller A.N."/>
            <person name="Grigoriev I.V."/>
            <person name="Debuchy R."/>
            <person name="Gladieux P."/>
            <person name="Thoren M.H."/>
            <person name="Johannesson H."/>
        </authorList>
    </citation>
    <scope>NUCLEOTIDE SEQUENCE</scope>
    <source>
        <strain evidence="2">CBS 508.74</strain>
    </source>
</reference>
<gene>
    <name evidence="2" type="ORF">N656DRAFT_781807</name>
</gene>
<dbReference type="InterPro" id="IPR027179">
    <property type="entry name" value="CMC4"/>
</dbReference>
<keyword evidence="3" id="KW-1185">Reference proteome</keyword>
<dbReference type="GeneID" id="89939773"/>
<comment type="caution">
    <text evidence="2">The sequence shown here is derived from an EMBL/GenBank/DDBJ whole genome shotgun (WGS) entry which is preliminary data.</text>
</comment>
<dbReference type="RefSeq" id="XP_064668137.1">
    <property type="nucleotide sequence ID" value="XM_064815648.1"/>
</dbReference>
<dbReference type="SUPFAM" id="SSF47072">
    <property type="entry name" value="Cysteine alpha-hairpin motif"/>
    <property type="match status" value="1"/>
</dbReference>
<dbReference type="AlphaFoldDB" id="A0AAN6QHY4"/>
<dbReference type="Proteomes" id="UP001302812">
    <property type="component" value="Unassembled WGS sequence"/>
</dbReference>
<reference evidence="2" key="1">
    <citation type="journal article" date="2023" name="Mol. Phylogenet. Evol.">
        <title>Genome-scale phylogeny and comparative genomics of the fungal order Sordariales.</title>
        <authorList>
            <person name="Hensen N."/>
            <person name="Bonometti L."/>
            <person name="Westerberg I."/>
            <person name="Brannstrom I.O."/>
            <person name="Guillou S."/>
            <person name="Cros-Aarteil S."/>
            <person name="Calhoun S."/>
            <person name="Haridas S."/>
            <person name="Kuo A."/>
            <person name="Mondo S."/>
            <person name="Pangilinan J."/>
            <person name="Riley R."/>
            <person name="LaButti K."/>
            <person name="Andreopoulos B."/>
            <person name="Lipzen A."/>
            <person name="Chen C."/>
            <person name="Yan M."/>
            <person name="Daum C."/>
            <person name="Ng V."/>
            <person name="Clum A."/>
            <person name="Steindorff A."/>
            <person name="Ohm R.A."/>
            <person name="Martin F."/>
            <person name="Silar P."/>
            <person name="Natvig D.O."/>
            <person name="Lalanne C."/>
            <person name="Gautier V."/>
            <person name="Ament-Velasquez S.L."/>
            <person name="Kruys A."/>
            <person name="Hutchinson M.I."/>
            <person name="Powell A.J."/>
            <person name="Barry K."/>
            <person name="Miller A.N."/>
            <person name="Grigoriev I.V."/>
            <person name="Debuchy R."/>
            <person name="Gladieux P."/>
            <person name="Hiltunen Thoren M."/>
            <person name="Johannesson H."/>
        </authorList>
    </citation>
    <scope>NUCLEOTIDE SEQUENCE</scope>
    <source>
        <strain evidence="2">CBS 508.74</strain>
    </source>
</reference>
<sequence>MRQKHVYLHQPSDCLTRNGYNEDKCSKLVDALYECCQAFYERNGNDAVTASCPKAELLRLKMEQRRKGIR</sequence>
<organism evidence="2 3">
    <name type="scientific">Canariomyces notabilis</name>
    <dbReference type="NCBI Taxonomy" id="2074819"/>
    <lineage>
        <taxon>Eukaryota</taxon>
        <taxon>Fungi</taxon>
        <taxon>Dikarya</taxon>
        <taxon>Ascomycota</taxon>
        <taxon>Pezizomycotina</taxon>
        <taxon>Sordariomycetes</taxon>
        <taxon>Sordariomycetidae</taxon>
        <taxon>Sordariales</taxon>
        <taxon>Chaetomiaceae</taxon>
        <taxon>Canariomyces</taxon>
    </lineage>
</organism>
<evidence type="ECO:0000313" key="3">
    <source>
        <dbReference type="Proteomes" id="UP001302812"/>
    </source>
</evidence>
<evidence type="ECO:0000313" key="2">
    <source>
        <dbReference type="EMBL" id="KAK4110567.1"/>
    </source>
</evidence>
<dbReference type="Gene3D" id="1.10.287.1130">
    <property type="entry name" value="CytochromE C oxidase copper chaperone"/>
    <property type="match status" value="1"/>
</dbReference>
<evidence type="ECO:0000256" key="1">
    <source>
        <dbReference type="ARBA" id="ARBA00019406"/>
    </source>
</evidence>
<name>A0AAN6QHY4_9PEZI</name>
<dbReference type="InterPro" id="IPR009069">
    <property type="entry name" value="Cys_alpha_HP_mot_SF"/>
</dbReference>
<accession>A0AAN6QHY4</accession>
<protein>
    <recommendedName>
        <fullName evidence="1">Cx9C motif-containing protein 4, mitochondrial</fullName>
    </recommendedName>
</protein>
<dbReference type="PROSITE" id="PS51808">
    <property type="entry name" value="CHCH"/>
    <property type="match status" value="1"/>
</dbReference>
<proteinExistence type="predicted"/>
<dbReference type="EMBL" id="MU853350">
    <property type="protein sequence ID" value="KAK4110567.1"/>
    <property type="molecule type" value="Genomic_DNA"/>
</dbReference>
<dbReference type="Pfam" id="PF08991">
    <property type="entry name" value="CMC4"/>
    <property type="match status" value="1"/>
</dbReference>